<gene>
    <name evidence="2" type="ORF">QWJ38_06995</name>
</gene>
<evidence type="ECO:0000313" key="3">
    <source>
        <dbReference type="Proteomes" id="UP001228044"/>
    </source>
</evidence>
<dbReference type="RefSeq" id="WP_290358342.1">
    <property type="nucleotide sequence ID" value="NZ_JAUHHC010000002.1"/>
</dbReference>
<evidence type="ECO:0000256" key="1">
    <source>
        <dbReference type="SAM" id="MobiDB-lite"/>
    </source>
</evidence>
<name>A0ABT8DUN5_9BURK</name>
<comment type="caution">
    <text evidence="2">The sequence shown here is derived from an EMBL/GenBank/DDBJ whole genome shotgun (WGS) entry which is preliminary data.</text>
</comment>
<keyword evidence="3" id="KW-1185">Reference proteome</keyword>
<evidence type="ECO:0000313" key="2">
    <source>
        <dbReference type="EMBL" id="MDN3920024.1"/>
    </source>
</evidence>
<accession>A0ABT8DUN5</accession>
<sequence length="239" mass="26209">MRPASLPSLSSRPGFAAFRRPGPLGLDDAARLSCDELLRSLRPLLVDTSGALDQLARRADDPWQLDELRLLLHKLQVIANAQPPMFSAWPELQITRLPLRAFRAHGDFDDDERGSGAPLTDPLSGRLRLGHEQGGWLSELVDRDLNAVLSSWGNPMDIVDLQEIPAGAVLLLGRAAPMQDPRGWDGRRDRPAERRSGGGRQLLHLGQCSDGGPLSARPAPRRLLHSYTAGPTGQRLREV</sequence>
<dbReference type="EMBL" id="JAUHHC010000002">
    <property type="protein sequence ID" value="MDN3920024.1"/>
    <property type="molecule type" value="Genomic_DNA"/>
</dbReference>
<feature type="region of interest" description="Disordered" evidence="1">
    <location>
        <begin position="180"/>
        <end position="239"/>
    </location>
</feature>
<dbReference type="Proteomes" id="UP001228044">
    <property type="component" value="Unassembled WGS sequence"/>
</dbReference>
<organism evidence="2 3">
    <name type="scientific">Roseateles violae</name>
    <dbReference type="NCBI Taxonomy" id="3058042"/>
    <lineage>
        <taxon>Bacteria</taxon>
        <taxon>Pseudomonadati</taxon>
        <taxon>Pseudomonadota</taxon>
        <taxon>Betaproteobacteria</taxon>
        <taxon>Burkholderiales</taxon>
        <taxon>Sphaerotilaceae</taxon>
        <taxon>Roseateles</taxon>
    </lineage>
</organism>
<protein>
    <submittedName>
        <fullName evidence="2">Uncharacterized protein</fullName>
    </submittedName>
</protein>
<reference evidence="2 3" key="1">
    <citation type="submission" date="2023-06" db="EMBL/GenBank/DDBJ databases">
        <title>Pelomonas sp. PFR6 16S ribosomal RNA gene Genome sequencing and assembly.</title>
        <authorList>
            <person name="Woo H."/>
        </authorList>
    </citation>
    <scope>NUCLEOTIDE SEQUENCE [LARGE SCALE GENOMIC DNA]</scope>
    <source>
        <strain evidence="2 3">PFR6</strain>
    </source>
</reference>
<feature type="compositionally biased region" description="Basic and acidic residues" evidence="1">
    <location>
        <begin position="182"/>
        <end position="196"/>
    </location>
</feature>
<proteinExistence type="predicted"/>